<dbReference type="InterPro" id="IPR034786">
    <property type="entry name" value="MAR"/>
</dbReference>
<dbReference type="CDD" id="cd08177">
    <property type="entry name" value="MAR"/>
    <property type="match status" value="1"/>
</dbReference>
<evidence type="ECO:0000259" key="5">
    <source>
        <dbReference type="Pfam" id="PF25137"/>
    </source>
</evidence>
<dbReference type="Pfam" id="PF25137">
    <property type="entry name" value="ADH_Fe_C"/>
    <property type="match status" value="1"/>
</dbReference>
<feature type="domain" description="Fe-containing alcohol dehydrogenase-like C-terminal" evidence="5">
    <location>
        <begin position="187"/>
        <end position="369"/>
    </location>
</feature>
<dbReference type="PANTHER" id="PTHR11496:SF102">
    <property type="entry name" value="ALCOHOL DEHYDROGENASE 4"/>
    <property type="match status" value="1"/>
</dbReference>
<gene>
    <name evidence="6" type="ORF">rosag_33330</name>
</gene>
<evidence type="ECO:0000259" key="4">
    <source>
        <dbReference type="Pfam" id="PF00465"/>
    </source>
</evidence>
<comment type="caution">
    <text evidence="6">The sequence shown here is derived from an EMBL/GenBank/DDBJ whole genome shotgun (WGS) entry which is preliminary data.</text>
</comment>
<evidence type="ECO:0000256" key="3">
    <source>
        <dbReference type="ARBA" id="ARBA00023027"/>
    </source>
</evidence>
<proteinExistence type="inferred from homology"/>
<dbReference type="GO" id="GO:0018506">
    <property type="term" value="F:maleylacetate reductase activity"/>
    <property type="evidence" value="ECO:0007669"/>
    <property type="project" value="InterPro"/>
</dbReference>
<organism evidence="6 7">
    <name type="scientific">Roseisolibacter agri</name>
    <dbReference type="NCBI Taxonomy" id="2014610"/>
    <lineage>
        <taxon>Bacteria</taxon>
        <taxon>Pseudomonadati</taxon>
        <taxon>Gemmatimonadota</taxon>
        <taxon>Gemmatimonadia</taxon>
        <taxon>Gemmatimonadales</taxon>
        <taxon>Gemmatimonadaceae</taxon>
        <taxon>Roseisolibacter</taxon>
    </lineage>
</organism>
<protein>
    <submittedName>
        <fullName evidence="6">Maleylacetate reductase</fullName>
    </submittedName>
</protein>
<evidence type="ECO:0000313" key="6">
    <source>
        <dbReference type="EMBL" id="GLC26820.1"/>
    </source>
</evidence>
<dbReference type="Pfam" id="PF00465">
    <property type="entry name" value="Fe-ADH"/>
    <property type="match status" value="1"/>
</dbReference>
<dbReference type="GO" id="GO:0004022">
    <property type="term" value="F:alcohol dehydrogenase (NAD+) activity"/>
    <property type="evidence" value="ECO:0007669"/>
    <property type="project" value="TreeGrafter"/>
</dbReference>
<dbReference type="AlphaFoldDB" id="A0AA37QHY4"/>
<comment type="similarity">
    <text evidence="1">Belongs to the iron-containing alcohol dehydrogenase family.</text>
</comment>
<reference evidence="6" key="1">
    <citation type="submission" date="2022-08" db="EMBL/GenBank/DDBJ databases">
        <title>Draft genome sequencing of Roseisolibacter agri AW1220.</title>
        <authorList>
            <person name="Tobiishi Y."/>
            <person name="Tonouchi A."/>
        </authorList>
    </citation>
    <scope>NUCLEOTIDE SEQUENCE</scope>
    <source>
        <strain evidence="6">AW1220</strain>
    </source>
</reference>
<keyword evidence="7" id="KW-1185">Reference proteome</keyword>
<dbReference type="Gene3D" id="3.40.50.1970">
    <property type="match status" value="1"/>
</dbReference>
<dbReference type="SUPFAM" id="SSF56796">
    <property type="entry name" value="Dehydroquinate synthase-like"/>
    <property type="match status" value="1"/>
</dbReference>
<dbReference type="Gene3D" id="1.20.1090.10">
    <property type="entry name" value="Dehydroquinate synthase-like - alpha domain"/>
    <property type="match status" value="1"/>
</dbReference>
<keyword evidence="2" id="KW-0560">Oxidoreductase</keyword>
<evidence type="ECO:0000256" key="1">
    <source>
        <dbReference type="ARBA" id="ARBA00007358"/>
    </source>
</evidence>
<keyword evidence="3" id="KW-0520">NAD</keyword>
<evidence type="ECO:0000313" key="7">
    <source>
        <dbReference type="Proteomes" id="UP001161325"/>
    </source>
</evidence>
<evidence type="ECO:0000256" key="2">
    <source>
        <dbReference type="ARBA" id="ARBA00023002"/>
    </source>
</evidence>
<dbReference type="InterPro" id="IPR001670">
    <property type="entry name" value="ADH_Fe/GldA"/>
</dbReference>
<dbReference type="Proteomes" id="UP001161325">
    <property type="component" value="Unassembled WGS sequence"/>
</dbReference>
<accession>A0AA37QHY4</accession>
<dbReference type="PANTHER" id="PTHR11496">
    <property type="entry name" value="ALCOHOL DEHYDROGENASE"/>
    <property type="match status" value="1"/>
</dbReference>
<feature type="domain" description="Alcohol dehydrogenase iron-type/glycerol dehydrogenase GldA" evidence="4">
    <location>
        <begin position="30"/>
        <end position="173"/>
    </location>
</feature>
<dbReference type="GO" id="GO:0046872">
    <property type="term" value="F:metal ion binding"/>
    <property type="evidence" value="ECO:0007669"/>
    <property type="project" value="InterPro"/>
</dbReference>
<dbReference type="EMBL" id="BRXS01000005">
    <property type="protein sequence ID" value="GLC26820.1"/>
    <property type="molecule type" value="Genomic_DNA"/>
</dbReference>
<name>A0AA37QHY4_9BACT</name>
<dbReference type="InterPro" id="IPR039697">
    <property type="entry name" value="Alcohol_dehydrogenase_Fe"/>
</dbReference>
<sequence>MNPGAMSGPSSPAPLTDALLRGGFTVAPMPARVVFGAGALERLPSVVDELGARRVLLVASAGRAALVERASALLGARLAGLDRRAVMHVPAAVADAVAANARDVGADLVVAIGGGSAIGMAKAIALAGGPGSVAVPTTYSGSEMTPIWGVTRDGAKETGRDERVRPRAVLYDPALTLDLPPAVSGPSALNAIAHCMEALYAPDVNPVVALLAAEGLRALATAIPRVVRAPDDLAARTGALYGAWLAGLALGASTMGLHHKLCHVLGGSFGLPHAETHAVMLPHTVAYNAPAARDAMDAAARALGTDDAVRALHALLADVAHAAGTRTSLRALGLREADLDRAVTLATARPYPNPRPVEPRALLALLARALDGAPPADDPHSEPPC</sequence>
<dbReference type="InterPro" id="IPR056798">
    <property type="entry name" value="ADH_Fe_C"/>
</dbReference>